<comment type="caution">
    <text evidence="5">The sequence shown here is derived from an EMBL/GenBank/DDBJ whole genome shotgun (WGS) entry which is preliminary data.</text>
</comment>
<feature type="domain" description="Transposase IS110-like N-terminal" evidence="3">
    <location>
        <begin position="15"/>
        <end position="172"/>
    </location>
</feature>
<dbReference type="AlphaFoldDB" id="A0A3N1H3X8"/>
<dbReference type="GO" id="GO:0003677">
    <property type="term" value="F:DNA binding"/>
    <property type="evidence" value="ECO:0007669"/>
    <property type="project" value="InterPro"/>
</dbReference>
<evidence type="ECO:0000256" key="2">
    <source>
        <dbReference type="SAM" id="MobiDB-lite"/>
    </source>
</evidence>
<keyword evidence="1" id="KW-0175">Coiled coil</keyword>
<dbReference type="GO" id="GO:0004803">
    <property type="term" value="F:transposase activity"/>
    <property type="evidence" value="ECO:0007669"/>
    <property type="project" value="InterPro"/>
</dbReference>
<evidence type="ECO:0000313" key="5">
    <source>
        <dbReference type="EMBL" id="ROP37224.1"/>
    </source>
</evidence>
<keyword evidence="6" id="KW-1185">Reference proteome</keyword>
<feature type="coiled-coil region" evidence="1">
    <location>
        <begin position="253"/>
        <end position="280"/>
    </location>
</feature>
<reference evidence="5 6" key="1">
    <citation type="submission" date="2018-11" db="EMBL/GenBank/DDBJ databases">
        <title>Sequencing the genomes of 1000 actinobacteria strains.</title>
        <authorList>
            <person name="Klenk H.-P."/>
        </authorList>
    </citation>
    <scope>NUCLEOTIDE SEQUENCE [LARGE SCALE GENOMIC DNA]</scope>
    <source>
        <strain evidence="5 6">DSM 44231</strain>
    </source>
</reference>
<evidence type="ECO:0000256" key="1">
    <source>
        <dbReference type="SAM" id="Coils"/>
    </source>
</evidence>
<dbReference type="Pfam" id="PF01548">
    <property type="entry name" value="DEDD_Tnp_IS110"/>
    <property type="match status" value="1"/>
</dbReference>
<accession>A0A3N1H3X8</accession>
<evidence type="ECO:0000259" key="4">
    <source>
        <dbReference type="Pfam" id="PF02371"/>
    </source>
</evidence>
<organism evidence="5 6">
    <name type="scientific">Saccharothrix texasensis</name>
    <dbReference type="NCBI Taxonomy" id="103734"/>
    <lineage>
        <taxon>Bacteria</taxon>
        <taxon>Bacillati</taxon>
        <taxon>Actinomycetota</taxon>
        <taxon>Actinomycetes</taxon>
        <taxon>Pseudonocardiales</taxon>
        <taxon>Pseudonocardiaceae</taxon>
        <taxon>Saccharothrix</taxon>
    </lineage>
</organism>
<feature type="region of interest" description="Disordered" evidence="2">
    <location>
        <begin position="330"/>
        <end position="371"/>
    </location>
</feature>
<feature type="domain" description="Transposase IS116/IS110/IS902 C-terminal" evidence="4">
    <location>
        <begin position="285"/>
        <end position="325"/>
    </location>
</feature>
<dbReference type="InterPro" id="IPR003346">
    <property type="entry name" value="Transposase_20"/>
</dbReference>
<dbReference type="EMBL" id="RJKM01000001">
    <property type="protein sequence ID" value="ROP37224.1"/>
    <property type="molecule type" value="Genomic_DNA"/>
</dbReference>
<dbReference type="PANTHER" id="PTHR33055:SF3">
    <property type="entry name" value="PUTATIVE TRANSPOSASE FOR IS117-RELATED"/>
    <property type="match status" value="1"/>
</dbReference>
<evidence type="ECO:0000259" key="3">
    <source>
        <dbReference type="Pfam" id="PF01548"/>
    </source>
</evidence>
<dbReference type="GO" id="GO:0006313">
    <property type="term" value="P:DNA transposition"/>
    <property type="evidence" value="ECO:0007669"/>
    <property type="project" value="InterPro"/>
</dbReference>
<gene>
    <name evidence="5" type="ORF">EDD40_2524</name>
</gene>
<evidence type="ECO:0000313" key="6">
    <source>
        <dbReference type="Proteomes" id="UP000268727"/>
    </source>
</evidence>
<dbReference type="Pfam" id="PF02371">
    <property type="entry name" value="Transposase_20"/>
    <property type="match status" value="1"/>
</dbReference>
<dbReference type="PANTHER" id="PTHR33055">
    <property type="entry name" value="TRANSPOSASE FOR INSERTION SEQUENCE ELEMENT IS1111A"/>
    <property type="match status" value="1"/>
</dbReference>
<sequence length="371" mass="40813">MFAERKGATSLEMRLGIDVACRAAHQASLADATGRYLWSGRRFRTTVEDLERLWAMLPEGTEPSSVTVVMEPTRNAWVPLAAWSRRRGAVVVLVPPEQSADLRTYYAKHTKSDRLDSRILARVPLLHPEGLHTATGLGPGDALRRAVKLRSNLVKRRTSILARLDDLLELLGPGWHAALGADLANKTPLRFLAHYADPHQVIRLGRARLGRFLARHSRGSWGEDKADQVITAARETLRLWSEELDYPELADDIAIEARLALQLTEEIKELEDRIAALLTKADPDAILRSVPGVGPVLAAQILGRLGDPHRFTSLAAIRSFSGLSPNWTPPARAHDTAAPPNPATHACAKHCSWPPTRPAAATPRSRRNTTA</sequence>
<dbReference type="InterPro" id="IPR047650">
    <property type="entry name" value="Transpos_IS110"/>
</dbReference>
<name>A0A3N1H3X8_9PSEU</name>
<dbReference type="InterPro" id="IPR002525">
    <property type="entry name" value="Transp_IS110-like_N"/>
</dbReference>
<protein>
    <submittedName>
        <fullName evidence="5">Transposase IS116/IS110/IS902 family protein</fullName>
    </submittedName>
</protein>
<dbReference type="Proteomes" id="UP000268727">
    <property type="component" value="Unassembled WGS sequence"/>
</dbReference>
<proteinExistence type="predicted"/>